<organism evidence="1 2">
    <name type="scientific">Szabonella alba</name>
    <dbReference type="NCBI Taxonomy" id="2804194"/>
    <lineage>
        <taxon>Bacteria</taxon>
        <taxon>Pseudomonadati</taxon>
        <taxon>Pseudomonadota</taxon>
        <taxon>Alphaproteobacteria</taxon>
        <taxon>Rhodobacterales</taxon>
        <taxon>Paracoccaceae</taxon>
        <taxon>Szabonella</taxon>
    </lineage>
</organism>
<keyword evidence="2" id="KW-1185">Reference proteome</keyword>
<dbReference type="EMBL" id="JAESVN010000028">
    <property type="protein sequence ID" value="MBL4919421.1"/>
    <property type="molecule type" value="Genomic_DNA"/>
</dbReference>
<dbReference type="RefSeq" id="WP_202690400.1">
    <property type="nucleotide sequence ID" value="NZ_JAESVN010000028.1"/>
</dbReference>
<sequence>MIGLPIVLFRYVVFAEGTTGREPFRATHSAPTACQVRVSIDGIAEGQTNEQ</sequence>
<accession>A0A8K0VD13</accession>
<comment type="caution">
    <text evidence="1">The sequence shown here is derived from an EMBL/GenBank/DDBJ whole genome shotgun (WGS) entry which is preliminary data.</text>
</comment>
<evidence type="ECO:0000313" key="1">
    <source>
        <dbReference type="EMBL" id="MBL4919421.1"/>
    </source>
</evidence>
<name>A0A8K0VD13_9RHOB</name>
<gene>
    <name evidence="1" type="ORF">JL811_19655</name>
</gene>
<evidence type="ECO:0000313" key="2">
    <source>
        <dbReference type="Proteomes" id="UP000648908"/>
    </source>
</evidence>
<dbReference type="Proteomes" id="UP000648908">
    <property type="component" value="Unassembled WGS sequence"/>
</dbReference>
<proteinExistence type="predicted"/>
<dbReference type="AlphaFoldDB" id="A0A8K0VD13"/>
<reference evidence="1" key="1">
    <citation type="submission" date="2021-01" db="EMBL/GenBank/DDBJ databases">
        <title>Tabrizicola alba sp. nov. a motile alkaliphilic bacterium isolated from a soda lake.</title>
        <authorList>
            <person name="Szuroczki S."/>
            <person name="Abbaszade G."/>
            <person name="Schumann P."/>
            <person name="Toth E."/>
        </authorList>
    </citation>
    <scope>NUCLEOTIDE SEQUENCE</scope>
    <source>
        <strain evidence="1">DMG-N-6</strain>
    </source>
</reference>
<protein>
    <submittedName>
        <fullName evidence="1">Uncharacterized protein</fullName>
    </submittedName>
</protein>